<accession>A0AAW1ELP9</accession>
<evidence type="ECO:0000313" key="2">
    <source>
        <dbReference type="Proteomes" id="UP001488805"/>
    </source>
</evidence>
<dbReference type="EMBL" id="JBCEZU010000221">
    <property type="protein sequence ID" value="KAK9523316.1"/>
    <property type="molecule type" value="Genomic_DNA"/>
</dbReference>
<proteinExistence type="predicted"/>
<sequence length="159" mass="17274">MVFTLFGPILGRHSSRVTAESATEPDPARFFWRADAGPGYFRLWPSNCSVGTRNRASVFGPILGRHYCRVSAESATGPGPTRFFRRAELGPMLALVSFDYGPVTAVSAPGIGPVYSARFWGVIIAESQPSRQPDPARRVSSGEPSSGRCWPWLVSITAQ</sequence>
<keyword evidence="2" id="KW-1185">Reference proteome</keyword>
<comment type="caution">
    <text evidence="1">The sequence shown here is derived from an EMBL/GenBank/DDBJ whole genome shotgun (WGS) entry which is preliminary data.</text>
</comment>
<evidence type="ECO:0000313" key="1">
    <source>
        <dbReference type="EMBL" id="KAK9523316.1"/>
    </source>
</evidence>
<name>A0AAW1ELP9_ZOAVI</name>
<protein>
    <submittedName>
        <fullName evidence="1">Uncharacterized protein</fullName>
    </submittedName>
</protein>
<organism evidence="1 2">
    <name type="scientific">Zoarces viviparus</name>
    <name type="common">Viviparous eelpout</name>
    <name type="synonym">Blennius viviparus</name>
    <dbReference type="NCBI Taxonomy" id="48416"/>
    <lineage>
        <taxon>Eukaryota</taxon>
        <taxon>Metazoa</taxon>
        <taxon>Chordata</taxon>
        <taxon>Craniata</taxon>
        <taxon>Vertebrata</taxon>
        <taxon>Euteleostomi</taxon>
        <taxon>Actinopterygii</taxon>
        <taxon>Neopterygii</taxon>
        <taxon>Teleostei</taxon>
        <taxon>Neoteleostei</taxon>
        <taxon>Acanthomorphata</taxon>
        <taxon>Eupercaria</taxon>
        <taxon>Perciformes</taxon>
        <taxon>Cottioidei</taxon>
        <taxon>Zoarcales</taxon>
        <taxon>Zoarcidae</taxon>
        <taxon>Zoarcinae</taxon>
        <taxon>Zoarces</taxon>
    </lineage>
</organism>
<dbReference type="AlphaFoldDB" id="A0AAW1ELP9"/>
<reference evidence="1 2" key="1">
    <citation type="journal article" date="2024" name="Genome Biol. Evol.">
        <title>Chromosome-level genome assembly of the viviparous eelpout Zoarces viviparus.</title>
        <authorList>
            <person name="Fuhrmann N."/>
            <person name="Brasseur M.V."/>
            <person name="Bakowski C.E."/>
            <person name="Podsiadlowski L."/>
            <person name="Prost S."/>
            <person name="Krehenwinkel H."/>
            <person name="Mayer C."/>
        </authorList>
    </citation>
    <scope>NUCLEOTIDE SEQUENCE [LARGE SCALE GENOMIC DNA]</scope>
    <source>
        <strain evidence="1">NO-MEL_2022_Ind0_liver</strain>
    </source>
</reference>
<dbReference type="Proteomes" id="UP001488805">
    <property type="component" value="Unassembled WGS sequence"/>
</dbReference>
<gene>
    <name evidence="1" type="ORF">VZT92_019716</name>
</gene>